<keyword evidence="2" id="KW-0472">Membrane</keyword>
<dbReference type="GO" id="GO:0004222">
    <property type="term" value="F:metalloendopeptidase activity"/>
    <property type="evidence" value="ECO:0007669"/>
    <property type="project" value="TreeGrafter"/>
</dbReference>
<dbReference type="PANTHER" id="PTHR21666">
    <property type="entry name" value="PEPTIDASE-RELATED"/>
    <property type="match status" value="1"/>
</dbReference>
<keyword evidence="2" id="KW-0812">Transmembrane</keyword>
<dbReference type="InterPro" id="IPR011055">
    <property type="entry name" value="Dup_hybrid_motif"/>
</dbReference>
<feature type="transmembrane region" description="Helical" evidence="2">
    <location>
        <begin position="65"/>
        <end position="83"/>
    </location>
</feature>
<dbReference type="Proteomes" id="UP000233440">
    <property type="component" value="Unassembled WGS sequence"/>
</dbReference>
<dbReference type="Pfam" id="PF01551">
    <property type="entry name" value="Peptidase_M23"/>
    <property type="match status" value="1"/>
</dbReference>
<feature type="domain" description="M23ase beta-sheet core" evidence="3">
    <location>
        <begin position="158"/>
        <end position="250"/>
    </location>
</feature>
<feature type="region of interest" description="Disordered" evidence="1">
    <location>
        <begin position="1"/>
        <end position="34"/>
    </location>
</feature>
<name>A0A2N3LL06_9BACI</name>
<feature type="compositionally biased region" description="Polar residues" evidence="1">
    <location>
        <begin position="21"/>
        <end position="34"/>
    </location>
</feature>
<accession>A0A2N3LL06</accession>
<proteinExistence type="predicted"/>
<dbReference type="RefSeq" id="WP_101354195.1">
    <property type="nucleotide sequence ID" value="NZ_PIQO01000006.1"/>
</dbReference>
<comment type="caution">
    <text evidence="4">The sequence shown here is derived from an EMBL/GenBank/DDBJ whole genome shotgun (WGS) entry which is preliminary data.</text>
</comment>
<dbReference type="AlphaFoldDB" id="A0A2N3LL06"/>
<reference evidence="4 5" key="1">
    <citation type="submission" date="2017-11" db="EMBL/GenBank/DDBJ databases">
        <title>Bacillus camelliae sp. nov., isolated from pu'er tea.</title>
        <authorList>
            <person name="Niu L."/>
        </authorList>
    </citation>
    <scope>NUCLEOTIDE SEQUENCE [LARGE SCALE GENOMIC DNA]</scope>
    <source>
        <strain evidence="4 5">7578-1</strain>
    </source>
</reference>
<dbReference type="SUPFAM" id="SSF51261">
    <property type="entry name" value="Duplicated hybrid motif"/>
    <property type="match status" value="1"/>
</dbReference>
<evidence type="ECO:0000313" key="4">
    <source>
        <dbReference type="EMBL" id="PKR85219.1"/>
    </source>
</evidence>
<dbReference type="PANTHER" id="PTHR21666:SF274">
    <property type="entry name" value="STAGE IV SPORULATION PROTEIN FA"/>
    <property type="match status" value="1"/>
</dbReference>
<keyword evidence="2" id="KW-1133">Transmembrane helix</keyword>
<evidence type="ECO:0000256" key="1">
    <source>
        <dbReference type="SAM" id="MobiDB-lite"/>
    </source>
</evidence>
<sequence>MGNRADEIRKQIERRKKLKPKTTTNQTASSFSVDQNGWDDHGEMTIYETDPPSEKIHPLWNKEMFLFKVLASALLVLVVAIIFKSNAPIFQDARYVVKQVMDKEFQFAAVSNWYEKKFGKPLAFLPFQNKEKQDSKTKPVYDLAASGRVLTNFSSDGRGVMIETKNNEPVKSMNSGTIVFAGKKDDIGNTVIIQHADKTESWYGNLKTINVHPYEQVAAGTKLGTVSNTEDTSKGEFYFAIRKGETFIDPIQVIKFE</sequence>
<gene>
    <name evidence="4" type="ORF">CWO92_10735</name>
</gene>
<protein>
    <submittedName>
        <fullName evidence="4">Peptidase M23</fullName>
    </submittedName>
</protein>
<keyword evidence="5" id="KW-1185">Reference proteome</keyword>
<organism evidence="4 5">
    <name type="scientific">Heyndrickxia camelliae</name>
    <dbReference type="NCBI Taxonomy" id="1707093"/>
    <lineage>
        <taxon>Bacteria</taxon>
        <taxon>Bacillati</taxon>
        <taxon>Bacillota</taxon>
        <taxon>Bacilli</taxon>
        <taxon>Bacillales</taxon>
        <taxon>Bacillaceae</taxon>
        <taxon>Heyndrickxia</taxon>
    </lineage>
</organism>
<dbReference type="InterPro" id="IPR050570">
    <property type="entry name" value="Cell_wall_metabolism_enzyme"/>
</dbReference>
<dbReference type="OrthoDB" id="2986589at2"/>
<evidence type="ECO:0000313" key="5">
    <source>
        <dbReference type="Proteomes" id="UP000233440"/>
    </source>
</evidence>
<feature type="compositionally biased region" description="Basic and acidic residues" evidence="1">
    <location>
        <begin position="1"/>
        <end position="11"/>
    </location>
</feature>
<evidence type="ECO:0000256" key="2">
    <source>
        <dbReference type="SAM" id="Phobius"/>
    </source>
</evidence>
<dbReference type="InterPro" id="IPR016047">
    <property type="entry name" value="M23ase_b-sheet_dom"/>
</dbReference>
<evidence type="ECO:0000259" key="3">
    <source>
        <dbReference type="Pfam" id="PF01551"/>
    </source>
</evidence>
<dbReference type="EMBL" id="PIQO01000006">
    <property type="protein sequence ID" value="PKR85219.1"/>
    <property type="molecule type" value="Genomic_DNA"/>
</dbReference>
<dbReference type="Gene3D" id="2.70.70.10">
    <property type="entry name" value="Glucose Permease (Domain IIA)"/>
    <property type="match status" value="1"/>
</dbReference>
<dbReference type="CDD" id="cd12797">
    <property type="entry name" value="M23_peptidase"/>
    <property type="match status" value="1"/>
</dbReference>